<dbReference type="Gene3D" id="3.50.50.60">
    <property type="entry name" value="FAD/NAD(P)-binding domain"/>
    <property type="match status" value="2"/>
</dbReference>
<keyword evidence="3" id="KW-1185">Reference proteome</keyword>
<dbReference type="InterPro" id="IPR051209">
    <property type="entry name" value="FAD-bind_Monooxygenase_sf"/>
</dbReference>
<dbReference type="SUPFAM" id="SSF51905">
    <property type="entry name" value="FAD/NAD(P)-binding domain"/>
    <property type="match status" value="2"/>
</dbReference>
<reference evidence="1" key="3">
    <citation type="submission" date="2020-02" db="EMBL/GenBank/DDBJ databases">
        <authorList>
            <person name="Matsumoto Y."/>
            <person name="Motooka D."/>
            <person name="Nakamura S."/>
        </authorList>
    </citation>
    <scope>NUCLEOTIDE SEQUENCE</scope>
    <source>
        <strain evidence="1">JCM 12405</strain>
    </source>
</reference>
<dbReference type="Proteomes" id="UP000467201">
    <property type="component" value="Chromosome"/>
</dbReference>
<dbReference type="GO" id="GO:0004497">
    <property type="term" value="F:monooxygenase activity"/>
    <property type="evidence" value="ECO:0007669"/>
    <property type="project" value="UniProtKB-KW"/>
</dbReference>
<keyword evidence="2" id="KW-0560">Oxidoreductase</keyword>
<dbReference type="STRING" id="126673.AWC01_07500"/>
<proteinExistence type="predicted"/>
<keyword evidence="2" id="KW-0503">Monooxygenase</keyword>
<evidence type="ECO:0000313" key="1">
    <source>
        <dbReference type="EMBL" id="BBZ06080.1"/>
    </source>
</evidence>
<dbReference type="EMBL" id="AP022605">
    <property type="protein sequence ID" value="BBZ06080.1"/>
    <property type="molecule type" value="Genomic_DNA"/>
</dbReference>
<dbReference type="PANTHER" id="PTHR42877">
    <property type="entry name" value="L-ORNITHINE N(5)-MONOOXYGENASE-RELATED"/>
    <property type="match status" value="1"/>
</dbReference>
<dbReference type="InterPro" id="IPR036188">
    <property type="entry name" value="FAD/NAD-bd_sf"/>
</dbReference>
<accession>A0A1X1TEP6</accession>
<dbReference type="PRINTS" id="PR00411">
    <property type="entry name" value="PNDRDTASEI"/>
</dbReference>
<dbReference type="AlphaFoldDB" id="A0A1X1TEP6"/>
<evidence type="ECO:0000313" key="3">
    <source>
        <dbReference type="Proteomes" id="UP000193564"/>
    </source>
</evidence>
<dbReference type="OrthoDB" id="5168853at2"/>
<gene>
    <name evidence="2" type="ORF">AWC01_07500</name>
    <name evidence="1" type="ORF">MDOR_02490</name>
</gene>
<dbReference type="KEGG" id="mdr:MDOR_02490"/>
<sequence>MASEQYDAVIVGAGFAGIGAAIQLKRMGYENFVILDREDDLGGTWHVNHYPGLAVDVPTTTYSYFFEPNPRWSRLFSTGAEIKQYADHVADKYDVRRHIRFNTAVEGARWDEDGQLWCVALPEGQTLSTRYLVTATGFLSQPRTPDIPGITSFEGRVLHTTDWDDSFDPSGRRIGIIGTGATAVQLIPELAKTAGDLTVYQRTPIWVAPKVDVRISERTKRLFARVPLLQRLVRLITDTIYELMITVGVVNYKVPLFRRLNISAMDLCKLNQFAAIRDKELRRKLTPDYDIGCKRPTFSNSYFRTFTKPHVHLQADGIERVEADGIVNADGTKTVIDTLVLATGFDLWEANFPAIEVIGRGGRNLGKWWRETRFQAYQGVSMPYFPNYLSLASPYAFLGLNFFNTMEYQMRLMERLFTEVHRRGATTFEVTEEANTRYLERMTEALGSSLWTLGNCASSRSYYFNPSGEPSLLRPMSTRDAIKEASEFPLSDYQIA</sequence>
<organism evidence="2 3">
    <name type="scientific">Mycolicibacterium doricum</name>
    <dbReference type="NCBI Taxonomy" id="126673"/>
    <lineage>
        <taxon>Bacteria</taxon>
        <taxon>Bacillati</taxon>
        <taxon>Actinomycetota</taxon>
        <taxon>Actinomycetes</taxon>
        <taxon>Mycobacteriales</taxon>
        <taxon>Mycobacteriaceae</taxon>
        <taxon>Mycolicibacterium</taxon>
    </lineage>
</organism>
<dbReference type="RefSeq" id="WP_085189559.1">
    <property type="nucleotide sequence ID" value="NZ_AP022605.1"/>
</dbReference>
<dbReference type="PANTHER" id="PTHR42877:SF4">
    <property type="entry name" value="FAD_NAD(P)-BINDING DOMAIN-CONTAINING PROTEIN-RELATED"/>
    <property type="match status" value="1"/>
</dbReference>
<dbReference type="Pfam" id="PF13738">
    <property type="entry name" value="Pyr_redox_3"/>
    <property type="match status" value="1"/>
</dbReference>
<dbReference type="EMBL" id="LQOS01000020">
    <property type="protein sequence ID" value="ORV43016.1"/>
    <property type="molecule type" value="Genomic_DNA"/>
</dbReference>
<name>A0A1X1TEP6_9MYCO</name>
<reference evidence="1 4" key="2">
    <citation type="journal article" date="2019" name="Emerg. Microbes Infect.">
        <title>Comprehensive subspecies identification of 175 nontuberculous mycobacteria species based on 7547 genomic profiles.</title>
        <authorList>
            <person name="Matsumoto Y."/>
            <person name="Kinjo T."/>
            <person name="Motooka D."/>
            <person name="Nabeya D."/>
            <person name="Jung N."/>
            <person name="Uechi K."/>
            <person name="Horii T."/>
            <person name="Iida T."/>
            <person name="Fujita J."/>
            <person name="Nakamura S."/>
        </authorList>
    </citation>
    <scope>NUCLEOTIDE SEQUENCE [LARGE SCALE GENOMIC DNA]</scope>
    <source>
        <strain evidence="1 4">JCM 12405</strain>
    </source>
</reference>
<reference evidence="2 3" key="1">
    <citation type="submission" date="2016-01" db="EMBL/GenBank/DDBJ databases">
        <title>The new phylogeny of the genus Mycobacterium.</title>
        <authorList>
            <person name="Tarcisio F."/>
            <person name="Conor M."/>
            <person name="Antonella G."/>
            <person name="Elisabetta G."/>
            <person name="Giulia F.S."/>
            <person name="Sara T."/>
            <person name="Anna F."/>
            <person name="Clotilde B."/>
            <person name="Roberto B."/>
            <person name="Veronica D.S."/>
            <person name="Fabio R."/>
            <person name="Monica P."/>
            <person name="Olivier J."/>
            <person name="Enrico T."/>
            <person name="Nicola S."/>
        </authorList>
    </citation>
    <scope>NUCLEOTIDE SEQUENCE [LARGE SCALE GENOMIC DNA]</scope>
    <source>
        <strain evidence="2 3">DSM 44339</strain>
    </source>
</reference>
<evidence type="ECO:0000313" key="2">
    <source>
        <dbReference type="EMBL" id="ORV43016.1"/>
    </source>
</evidence>
<dbReference type="Proteomes" id="UP000193564">
    <property type="component" value="Unassembled WGS sequence"/>
</dbReference>
<protein>
    <submittedName>
        <fullName evidence="2">Monooxygenase</fullName>
    </submittedName>
    <submittedName>
        <fullName evidence="1">Pyridine nucleotide-disulfide oxidoreductase</fullName>
    </submittedName>
</protein>
<evidence type="ECO:0000313" key="4">
    <source>
        <dbReference type="Proteomes" id="UP000467201"/>
    </source>
</evidence>